<dbReference type="Pfam" id="PF07386">
    <property type="entry name" value="DUF1499"/>
    <property type="match status" value="1"/>
</dbReference>
<proteinExistence type="predicted"/>
<organism evidence="2 3">
    <name type="scientific">Photobacterium lutimaris</name>
    <dbReference type="NCBI Taxonomy" id="388278"/>
    <lineage>
        <taxon>Bacteria</taxon>
        <taxon>Pseudomonadati</taxon>
        <taxon>Pseudomonadota</taxon>
        <taxon>Gammaproteobacteria</taxon>
        <taxon>Vibrionales</taxon>
        <taxon>Vibrionaceae</taxon>
        <taxon>Photobacterium</taxon>
    </lineage>
</organism>
<evidence type="ECO:0000313" key="3">
    <source>
        <dbReference type="Proteomes" id="UP000241222"/>
    </source>
</evidence>
<protein>
    <submittedName>
        <fullName evidence="2">DUF1499 domain-containing protein</fullName>
    </submittedName>
</protein>
<sequence length="140" mass="15425">MLALLTGCGSPDSASHSGTAKVNQPCGGKPNCVSTLDSREEHNLAPFILSSEGIEQWQHIEEMALSLPGASLATKTDHYFRVECTSKVFQFVDDFEVKKQANQLVVRSESRIGYSDFGVNRNRADSFRAMLEKAGYLSHK</sequence>
<evidence type="ECO:0000256" key="1">
    <source>
        <dbReference type="SAM" id="MobiDB-lite"/>
    </source>
</evidence>
<dbReference type="Proteomes" id="UP000241222">
    <property type="component" value="Unassembled WGS sequence"/>
</dbReference>
<evidence type="ECO:0000313" key="2">
    <source>
        <dbReference type="EMBL" id="PSU32145.1"/>
    </source>
</evidence>
<name>A0A2T3IUT9_9GAMM</name>
<accession>A0A2T3IUT9</accession>
<reference evidence="2 3" key="1">
    <citation type="submission" date="2018-03" db="EMBL/GenBank/DDBJ databases">
        <title>Whole genome sequencing of Histamine producing bacteria.</title>
        <authorList>
            <person name="Butler K."/>
        </authorList>
    </citation>
    <scope>NUCLEOTIDE SEQUENCE [LARGE SCALE GENOMIC DNA]</scope>
    <source>
        <strain evidence="2 3">JCM 13586</strain>
    </source>
</reference>
<feature type="region of interest" description="Disordered" evidence="1">
    <location>
        <begin position="1"/>
        <end position="25"/>
    </location>
</feature>
<dbReference type="OrthoDB" id="9793534at2"/>
<keyword evidence="3" id="KW-1185">Reference proteome</keyword>
<dbReference type="PIRSF" id="PIRSF026426">
    <property type="entry name" value="DUF1499"/>
    <property type="match status" value="1"/>
</dbReference>
<dbReference type="EMBL" id="PYMH01000011">
    <property type="protein sequence ID" value="PSU32145.1"/>
    <property type="molecule type" value="Genomic_DNA"/>
</dbReference>
<comment type="caution">
    <text evidence="2">The sequence shown here is derived from an EMBL/GenBank/DDBJ whole genome shotgun (WGS) entry which is preliminary data.</text>
</comment>
<dbReference type="AlphaFoldDB" id="A0A2T3IUT9"/>
<dbReference type="PANTHER" id="PTHR34801:SF6">
    <property type="entry name" value="SLL1620 PROTEIN"/>
    <property type="match status" value="1"/>
</dbReference>
<dbReference type="InterPro" id="IPR010865">
    <property type="entry name" value="DUF1499"/>
</dbReference>
<gene>
    <name evidence="2" type="ORF">C9I99_20070</name>
</gene>
<feature type="compositionally biased region" description="Polar residues" evidence="1">
    <location>
        <begin position="12"/>
        <end position="22"/>
    </location>
</feature>
<dbReference type="PANTHER" id="PTHR34801">
    <property type="entry name" value="EXPRESSED PROTEIN"/>
    <property type="match status" value="1"/>
</dbReference>